<proteinExistence type="inferred from homology"/>
<sequence length="179" mass="20161">MFAGRELTTSEIHSTLRPYFESLGAKHKEGLADVYVSFPDPPPPQTELVGLLQVDGDVTTLAIPEISFSEYPQLQVHAVDGKLPPSLMYFLHLSFPPEQVEVDAGKVITRFPQITRYSVDAKFKPMMDYFVDIGLRERIKPRCEILLSSGLLWTLNCTLSTTETAFTKMLRKILSTLLL</sequence>
<dbReference type="Gene3D" id="1.25.70.10">
    <property type="entry name" value="Transcription termination factor 3, mitochondrial"/>
    <property type="match status" value="1"/>
</dbReference>
<organism evidence="4 5">
    <name type="scientific">Sphagnum jensenii</name>
    <dbReference type="NCBI Taxonomy" id="128206"/>
    <lineage>
        <taxon>Eukaryota</taxon>
        <taxon>Viridiplantae</taxon>
        <taxon>Streptophyta</taxon>
        <taxon>Embryophyta</taxon>
        <taxon>Bryophyta</taxon>
        <taxon>Sphagnophytina</taxon>
        <taxon>Sphagnopsida</taxon>
        <taxon>Sphagnales</taxon>
        <taxon>Sphagnaceae</taxon>
        <taxon>Sphagnum</taxon>
    </lineage>
</organism>
<protein>
    <submittedName>
        <fullName evidence="4">Uncharacterized protein</fullName>
    </submittedName>
</protein>
<dbReference type="InterPro" id="IPR003690">
    <property type="entry name" value="MTERF"/>
</dbReference>
<keyword evidence="2" id="KW-0805">Transcription regulation</keyword>
<keyword evidence="3" id="KW-0809">Transit peptide</keyword>
<evidence type="ECO:0000256" key="2">
    <source>
        <dbReference type="ARBA" id="ARBA00022472"/>
    </source>
</evidence>
<dbReference type="EMBL" id="OZ020113">
    <property type="protein sequence ID" value="CAK9266056.1"/>
    <property type="molecule type" value="Genomic_DNA"/>
</dbReference>
<evidence type="ECO:0000313" key="5">
    <source>
        <dbReference type="Proteomes" id="UP001497444"/>
    </source>
</evidence>
<keyword evidence="2" id="KW-0806">Transcription termination</keyword>
<evidence type="ECO:0000313" key="4">
    <source>
        <dbReference type="EMBL" id="CAK9266056.1"/>
    </source>
</evidence>
<evidence type="ECO:0000256" key="3">
    <source>
        <dbReference type="ARBA" id="ARBA00022946"/>
    </source>
</evidence>
<comment type="similarity">
    <text evidence="1">Belongs to the mTERF family.</text>
</comment>
<gene>
    <name evidence="4" type="ORF">CSSPJE1EN1_LOCUS11534</name>
</gene>
<keyword evidence="2" id="KW-0804">Transcription</keyword>
<keyword evidence="5" id="KW-1185">Reference proteome</keyword>
<accession>A0ABP0WIS2</accession>
<name>A0ABP0WIS2_9BRYO</name>
<reference evidence="4" key="1">
    <citation type="submission" date="2024-02" db="EMBL/GenBank/DDBJ databases">
        <authorList>
            <consortium name="ELIXIR-Norway"/>
            <consortium name="Elixir Norway"/>
        </authorList>
    </citation>
    <scope>NUCLEOTIDE SEQUENCE</scope>
</reference>
<dbReference type="Proteomes" id="UP001497444">
    <property type="component" value="Chromosome 18"/>
</dbReference>
<dbReference type="InterPro" id="IPR038538">
    <property type="entry name" value="MTERF_sf"/>
</dbReference>
<dbReference type="SMART" id="SM00733">
    <property type="entry name" value="Mterf"/>
    <property type="match status" value="2"/>
</dbReference>
<evidence type="ECO:0000256" key="1">
    <source>
        <dbReference type="ARBA" id="ARBA00007692"/>
    </source>
</evidence>